<feature type="region of interest" description="Disordered" evidence="1">
    <location>
        <begin position="17"/>
        <end position="62"/>
    </location>
</feature>
<reference evidence="3" key="1">
    <citation type="journal article" date="2011" name="Proc. Natl. Acad. Sci. U.S.A.">
        <title>Obligate biotrophy features unraveled by the genomic analysis of rust fungi.</title>
        <authorList>
            <person name="Duplessis S."/>
            <person name="Cuomo C.A."/>
            <person name="Lin Y.-C."/>
            <person name="Aerts A."/>
            <person name="Tisserant E."/>
            <person name="Veneault-Fourrey C."/>
            <person name="Joly D.L."/>
            <person name="Hacquard S."/>
            <person name="Amselem J."/>
            <person name="Cantarel B.L."/>
            <person name="Chiu R."/>
            <person name="Coutinho P.M."/>
            <person name="Feau N."/>
            <person name="Field M."/>
            <person name="Frey P."/>
            <person name="Gelhaye E."/>
            <person name="Goldberg J."/>
            <person name="Grabherr M.G."/>
            <person name="Kodira C.D."/>
            <person name="Kohler A."/>
            <person name="Kuees U."/>
            <person name="Lindquist E.A."/>
            <person name="Lucas S.M."/>
            <person name="Mago R."/>
            <person name="Mauceli E."/>
            <person name="Morin E."/>
            <person name="Murat C."/>
            <person name="Pangilinan J.L."/>
            <person name="Park R."/>
            <person name="Pearson M."/>
            <person name="Quesneville H."/>
            <person name="Rouhier N."/>
            <person name="Sakthikumar S."/>
            <person name="Salamov A.A."/>
            <person name="Schmutz J."/>
            <person name="Selles B."/>
            <person name="Shapiro H."/>
            <person name="Tanguay P."/>
            <person name="Tuskan G.A."/>
            <person name="Henrissat B."/>
            <person name="Van de Peer Y."/>
            <person name="Rouze P."/>
            <person name="Ellis J.G."/>
            <person name="Dodds P.N."/>
            <person name="Schein J.E."/>
            <person name="Zhong S."/>
            <person name="Hamelin R.C."/>
            <person name="Grigoriev I.V."/>
            <person name="Szabo L.J."/>
            <person name="Martin F."/>
        </authorList>
    </citation>
    <scope>NUCLEOTIDE SEQUENCE [LARGE SCALE GENOMIC DNA]</scope>
    <source>
        <strain evidence="3">98AG31 / pathotype 3-4-7</strain>
    </source>
</reference>
<dbReference type="HOGENOM" id="CLU_2904672_0_0_1"/>
<accession>F4RS75</accession>
<organism evidence="3">
    <name type="scientific">Melampsora larici-populina (strain 98AG31 / pathotype 3-4-7)</name>
    <name type="common">Poplar leaf rust fungus</name>
    <dbReference type="NCBI Taxonomy" id="747676"/>
    <lineage>
        <taxon>Eukaryota</taxon>
        <taxon>Fungi</taxon>
        <taxon>Dikarya</taxon>
        <taxon>Basidiomycota</taxon>
        <taxon>Pucciniomycotina</taxon>
        <taxon>Pucciniomycetes</taxon>
        <taxon>Pucciniales</taxon>
        <taxon>Melampsoraceae</taxon>
        <taxon>Melampsora</taxon>
    </lineage>
</organism>
<dbReference type="RefSeq" id="XP_007411919.1">
    <property type="nucleotide sequence ID" value="XM_007411857.1"/>
</dbReference>
<dbReference type="KEGG" id="mlr:MELLADRAFT_88565"/>
<evidence type="ECO:0000313" key="3">
    <source>
        <dbReference type="Proteomes" id="UP000001072"/>
    </source>
</evidence>
<evidence type="ECO:0000256" key="1">
    <source>
        <dbReference type="SAM" id="MobiDB-lite"/>
    </source>
</evidence>
<sequence length="62" mass="7072">MYPPIHLRHMYRQAGTYTLPPTQTPAVHPRRTHPPVDHHTIPLRTHPPVVDRTSPPQNAPTS</sequence>
<dbReference type="Proteomes" id="UP000001072">
    <property type="component" value="Unassembled WGS sequence"/>
</dbReference>
<evidence type="ECO:0000313" key="2">
    <source>
        <dbReference type="EMBL" id="EGG04828.1"/>
    </source>
</evidence>
<protein>
    <submittedName>
        <fullName evidence="2">Uncharacterized protein</fullName>
    </submittedName>
</protein>
<keyword evidence="3" id="KW-1185">Reference proteome</keyword>
<proteinExistence type="predicted"/>
<dbReference type="InParanoid" id="F4RS75"/>
<gene>
    <name evidence="2" type="ORF">MELLADRAFT_88565</name>
</gene>
<dbReference type="VEuPathDB" id="FungiDB:MELLADRAFT_88565"/>
<name>F4RS75_MELLP</name>
<dbReference type="GeneID" id="18934921"/>
<dbReference type="AlphaFoldDB" id="F4RS75"/>
<dbReference type="EMBL" id="GL883116">
    <property type="protein sequence ID" value="EGG04828.1"/>
    <property type="molecule type" value="Genomic_DNA"/>
</dbReference>